<dbReference type="PANTHER" id="PTHR37540">
    <property type="entry name" value="TRANSCRIPTION FACTOR (ACR-2), PUTATIVE-RELATED-RELATED"/>
    <property type="match status" value="1"/>
</dbReference>
<evidence type="ECO:0000313" key="2">
    <source>
        <dbReference type="Proteomes" id="UP000799767"/>
    </source>
</evidence>
<dbReference type="GeneID" id="54479851"/>
<dbReference type="OrthoDB" id="4158087at2759"/>
<reference evidence="1" key="1">
    <citation type="journal article" date="2020" name="Stud. Mycol.">
        <title>101 Dothideomycetes genomes: a test case for predicting lifestyles and emergence of pathogens.</title>
        <authorList>
            <person name="Haridas S."/>
            <person name="Albert R."/>
            <person name="Binder M."/>
            <person name="Bloem J."/>
            <person name="Labutti K."/>
            <person name="Salamov A."/>
            <person name="Andreopoulos B."/>
            <person name="Baker S."/>
            <person name="Barry K."/>
            <person name="Bills G."/>
            <person name="Bluhm B."/>
            <person name="Cannon C."/>
            <person name="Castanera R."/>
            <person name="Culley D."/>
            <person name="Daum C."/>
            <person name="Ezra D."/>
            <person name="Gonzalez J."/>
            <person name="Henrissat B."/>
            <person name="Kuo A."/>
            <person name="Liang C."/>
            <person name="Lipzen A."/>
            <person name="Lutzoni F."/>
            <person name="Magnuson J."/>
            <person name="Mondo S."/>
            <person name="Nolan M."/>
            <person name="Ohm R."/>
            <person name="Pangilinan J."/>
            <person name="Park H.-J."/>
            <person name="Ramirez L."/>
            <person name="Alfaro M."/>
            <person name="Sun H."/>
            <person name="Tritt A."/>
            <person name="Yoshinaga Y."/>
            <person name="Zwiers L.-H."/>
            <person name="Turgeon B."/>
            <person name="Goodwin S."/>
            <person name="Spatafora J."/>
            <person name="Crous P."/>
            <person name="Grigoriev I."/>
        </authorList>
    </citation>
    <scope>NUCLEOTIDE SEQUENCE</scope>
    <source>
        <strain evidence="1">CBS 113389</strain>
    </source>
</reference>
<sequence>MEQPPYGSGLHFVLSTPSHPLDKKDHRFVRSHAKRASKRRCAPLTIKSTLWPDHQLKIFHPPTEGTQVPSPLGSYLSGLRVPAGFEISSIQDILKLVEADIDGMYLHEVVFHTHPVERGWFPYMMSDECCLHSLLFSCGVLEATSSQAGLSQRACFHYGQTLRLLQARLDDPREVHAISDATIMVVLFLASIAHATNEHATAENHIRGMEKMLQLRGGLQSLSPHLNMQVKVCRADLSHAIFSGTRPLLSPSQLSRDCLGADLQAVKCQHHKCHLEYWSFLRTSIPPYLRSAMNDLHAFSCMINIASQASRKIRPETYNDIMISILYRLMSINYDCNDMQEAIRLGMVCYCTTIFMQYRRVKHQYRQLYHTFNESVQKLWRDGRQLPTPLALWLAVLPDVAVRDEIVMPEWRCKWLVEVLLVSGVGTWMEAREMLGTVAWVGFMHDKAGGRVFDSIHTVVKR</sequence>
<dbReference type="InterPro" id="IPR021858">
    <property type="entry name" value="Fun_TF"/>
</dbReference>
<protein>
    <submittedName>
        <fullName evidence="1">Uncharacterized protein</fullName>
    </submittedName>
</protein>
<gene>
    <name evidence="1" type="ORF">BDY17DRAFT_93879</name>
</gene>
<organism evidence="1 2">
    <name type="scientific">Neohortaea acidophila</name>
    <dbReference type="NCBI Taxonomy" id="245834"/>
    <lineage>
        <taxon>Eukaryota</taxon>
        <taxon>Fungi</taxon>
        <taxon>Dikarya</taxon>
        <taxon>Ascomycota</taxon>
        <taxon>Pezizomycotina</taxon>
        <taxon>Dothideomycetes</taxon>
        <taxon>Dothideomycetidae</taxon>
        <taxon>Mycosphaerellales</taxon>
        <taxon>Teratosphaeriaceae</taxon>
        <taxon>Neohortaea</taxon>
    </lineage>
</organism>
<dbReference type="EMBL" id="MU001633">
    <property type="protein sequence ID" value="KAF2484928.1"/>
    <property type="molecule type" value="Genomic_DNA"/>
</dbReference>
<keyword evidence="2" id="KW-1185">Reference proteome</keyword>
<name>A0A6A6PXN0_9PEZI</name>
<accession>A0A6A6PXN0</accession>
<dbReference type="Proteomes" id="UP000799767">
    <property type="component" value="Unassembled WGS sequence"/>
</dbReference>
<proteinExistence type="predicted"/>
<dbReference type="AlphaFoldDB" id="A0A6A6PXN0"/>
<dbReference type="PANTHER" id="PTHR37540:SF5">
    <property type="entry name" value="TRANSCRIPTION FACTOR DOMAIN-CONTAINING PROTEIN"/>
    <property type="match status" value="1"/>
</dbReference>
<dbReference type="Pfam" id="PF11951">
    <property type="entry name" value="Fungal_trans_2"/>
    <property type="match status" value="1"/>
</dbReference>
<evidence type="ECO:0000313" key="1">
    <source>
        <dbReference type="EMBL" id="KAF2484928.1"/>
    </source>
</evidence>
<dbReference type="RefSeq" id="XP_033591497.1">
    <property type="nucleotide sequence ID" value="XM_033738850.1"/>
</dbReference>